<dbReference type="PANTHER" id="PTHR45784:SF3">
    <property type="entry name" value="C-TYPE LECTIN DOMAIN FAMILY 4 MEMBER K-LIKE-RELATED"/>
    <property type="match status" value="1"/>
</dbReference>
<evidence type="ECO:0000313" key="5">
    <source>
        <dbReference type="EMBL" id="KAL2088201.1"/>
    </source>
</evidence>
<feature type="region of interest" description="Disordered" evidence="2">
    <location>
        <begin position="347"/>
        <end position="367"/>
    </location>
</feature>
<dbReference type="Pfam" id="PF00059">
    <property type="entry name" value="Lectin_C"/>
    <property type="match status" value="2"/>
</dbReference>
<dbReference type="InterPro" id="IPR001304">
    <property type="entry name" value="C-type_lectin-like"/>
</dbReference>
<evidence type="ECO:0000313" key="6">
    <source>
        <dbReference type="Proteomes" id="UP001591681"/>
    </source>
</evidence>
<dbReference type="PANTHER" id="PTHR45784">
    <property type="entry name" value="C-TYPE LECTIN DOMAIN FAMILY 20 MEMBER A-RELATED"/>
    <property type="match status" value="1"/>
</dbReference>
<feature type="chain" id="PRO_5044779049" description="C-type lectin domain-containing protein" evidence="3">
    <location>
        <begin position="19"/>
        <end position="367"/>
    </location>
</feature>
<keyword evidence="1" id="KW-1015">Disulfide bond</keyword>
<feature type="compositionally biased region" description="Basic residues" evidence="2">
    <location>
        <begin position="357"/>
        <end position="367"/>
    </location>
</feature>
<evidence type="ECO:0000256" key="2">
    <source>
        <dbReference type="SAM" id="MobiDB-lite"/>
    </source>
</evidence>
<dbReference type="AlphaFoldDB" id="A0ABD1JN95"/>
<dbReference type="SUPFAM" id="SSF56436">
    <property type="entry name" value="C-type lectin-like"/>
    <property type="match status" value="2"/>
</dbReference>
<dbReference type="InterPro" id="IPR016186">
    <property type="entry name" value="C-type_lectin-like/link_sf"/>
</dbReference>
<dbReference type="InterPro" id="IPR016187">
    <property type="entry name" value="CTDL_fold"/>
</dbReference>
<evidence type="ECO:0000259" key="4">
    <source>
        <dbReference type="PROSITE" id="PS50041"/>
    </source>
</evidence>
<dbReference type="PROSITE" id="PS50041">
    <property type="entry name" value="C_TYPE_LECTIN_2"/>
    <property type="match status" value="2"/>
</dbReference>
<dbReference type="Proteomes" id="UP001591681">
    <property type="component" value="Unassembled WGS sequence"/>
</dbReference>
<gene>
    <name evidence="5" type="ORF">ACEWY4_017029</name>
</gene>
<organism evidence="5 6">
    <name type="scientific">Coilia grayii</name>
    <name type="common">Gray's grenadier anchovy</name>
    <dbReference type="NCBI Taxonomy" id="363190"/>
    <lineage>
        <taxon>Eukaryota</taxon>
        <taxon>Metazoa</taxon>
        <taxon>Chordata</taxon>
        <taxon>Craniata</taxon>
        <taxon>Vertebrata</taxon>
        <taxon>Euteleostomi</taxon>
        <taxon>Actinopterygii</taxon>
        <taxon>Neopterygii</taxon>
        <taxon>Teleostei</taxon>
        <taxon>Clupei</taxon>
        <taxon>Clupeiformes</taxon>
        <taxon>Clupeoidei</taxon>
        <taxon>Engraulidae</taxon>
        <taxon>Coilinae</taxon>
        <taxon>Coilia</taxon>
    </lineage>
</organism>
<proteinExistence type="predicted"/>
<feature type="signal peptide" evidence="3">
    <location>
        <begin position="1"/>
        <end position="18"/>
    </location>
</feature>
<dbReference type="InterPro" id="IPR018378">
    <property type="entry name" value="C-type_lectin_CS"/>
</dbReference>
<dbReference type="CDD" id="cd03602">
    <property type="entry name" value="CLECT_1"/>
    <property type="match status" value="1"/>
</dbReference>
<feature type="domain" description="C-type lectin" evidence="4">
    <location>
        <begin position="185"/>
        <end position="292"/>
    </location>
</feature>
<evidence type="ECO:0000256" key="1">
    <source>
        <dbReference type="ARBA" id="ARBA00023157"/>
    </source>
</evidence>
<dbReference type="EMBL" id="JBHFQA010000014">
    <property type="protein sequence ID" value="KAL2088201.1"/>
    <property type="molecule type" value="Genomic_DNA"/>
</dbReference>
<evidence type="ECO:0000256" key="3">
    <source>
        <dbReference type="SAM" id="SignalP"/>
    </source>
</evidence>
<dbReference type="SMART" id="SM00034">
    <property type="entry name" value="CLECT"/>
    <property type="match status" value="2"/>
</dbReference>
<protein>
    <recommendedName>
        <fullName evidence="4">C-type lectin domain-containing protein</fullName>
    </recommendedName>
</protein>
<feature type="compositionally biased region" description="Basic and acidic residues" evidence="2">
    <location>
        <begin position="347"/>
        <end position="356"/>
    </location>
</feature>
<dbReference type="PROSITE" id="PS00615">
    <property type="entry name" value="C_TYPE_LECTIN_1"/>
    <property type="match status" value="1"/>
</dbReference>
<name>A0ABD1JN95_9TELE</name>
<keyword evidence="6" id="KW-1185">Reference proteome</keyword>
<feature type="domain" description="C-type lectin" evidence="4">
    <location>
        <begin position="61"/>
        <end position="176"/>
    </location>
</feature>
<sequence length="367" mass="42154">MCKHLSLCLSLFLSICLCHSFCVCVCVCVCACVCVCVCVCVCTLSLLSGVCGLSSSVQRQFHVVKEEKTWTEAQQYCREKFTDLATIDDMAEMEKITSAVQFPGVNLGWIGLKYGISPKWQWSLAGRDFYGENKAEFRNWGKSQLDGTRGEYCAAIMPGGWWHDLLCRRTFPFICYDEKSSTQPYVLVKEVKTWRESQRYCREKHTDLASVRNQRENDQIVAFTAPANSFVWIGLFRDTWEWSDGSSSSFRHWDPTEPNYVDPKEHGLCAEIWPSGQWNDKPCNYHENFICYEGEVKRTEIVRVKLQVASHVDLDDPDVQAAFLQQIGQRLRSKGLPANATLTWRKQSDGKVFHKEKNGKKKKRDEL</sequence>
<comment type="caution">
    <text evidence="5">The sequence shown here is derived from an EMBL/GenBank/DDBJ whole genome shotgun (WGS) entry which is preliminary data.</text>
</comment>
<reference evidence="5 6" key="1">
    <citation type="submission" date="2024-09" db="EMBL/GenBank/DDBJ databases">
        <title>A chromosome-level genome assembly of Gray's grenadier anchovy, Coilia grayii.</title>
        <authorList>
            <person name="Fu Z."/>
        </authorList>
    </citation>
    <scope>NUCLEOTIDE SEQUENCE [LARGE SCALE GENOMIC DNA]</scope>
    <source>
        <strain evidence="5">G4</strain>
        <tissue evidence="5">Muscle</tissue>
    </source>
</reference>
<accession>A0ABD1JN95</accession>
<keyword evidence="3" id="KW-0732">Signal</keyword>
<dbReference type="Gene3D" id="3.10.100.10">
    <property type="entry name" value="Mannose-Binding Protein A, subunit A"/>
    <property type="match status" value="2"/>
</dbReference>